<reference evidence="2 3" key="1">
    <citation type="submission" date="2024-01" db="EMBL/GenBank/DDBJ databases">
        <title>Genome assemblies of Stephania.</title>
        <authorList>
            <person name="Yang L."/>
        </authorList>
    </citation>
    <scope>NUCLEOTIDE SEQUENCE [LARGE SCALE GENOMIC DNA]</scope>
    <source>
        <strain evidence="2">YNDBR</strain>
        <tissue evidence="2">Leaf</tissue>
    </source>
</reference>
<name>A0AAP0PHV2_9MAGN</name>
<dbReference type="EMBL" id="JBBNAF010000005">
    <property type="protein sequence ID" value="KAK9141655.1"/>
    <property type="molecule type" value="Genomic_DNA"/>
</dbReference>
<evidence type="ECO:0000313" key="2">
    <source>
        <dbReference type="EMBL" id="KAK9141655.1"/>
    </source>
</evidence>
<proteinExistence type="predicted"/>
<accession>A0AAP0PHV2</accession>
<evidence type="ECO:0000313" key="3">
    <source>
        <dbReference type="Proteomes" id="UP001420932"/>
    </source>
</evidence>
<feature type="compositionally biased region" description="Basic and acidic residues" evidence="1">
    <location>
        <begin position="452"/>
        <end position="462"/>
    </location>
</feature>
<sequence length="544" mass="59408">MGPESHKGALESNQWIQRWFKSREGSLYIQTMKNHLGAVMRIWRVGRTGRNTILIPSEGMKGWKALLQALQREPQMQVTDTKTSTQETYKGQKETQTIAHPLQKAHTAPSRSEEIPAEWKLAMVIVRSAPIHPWSMIGYMLGAGLQRGVTLHPFGADKALFYCVSSQEKENMISQGKKGLPINLWNMPTYQSIGSHFGGLVEVVSTTERKAYEQGAWIRVAGDINRFFPGQIEVPCWGTKVTITILTSVSGNKNGEDEANVGPKADVADLEKLQQGGIAEKEDGMEPAISAAAGVSTGDTTANEQGVRTAPNGSKDGGHQNAINTGDVDLVSISRNSNTHQDKGKGKEILIHPAQHETYSIMGTTRLLKGLVLDGDLGSDSSQEGQTPTIARLMDIRHVQDRAREDIIQDLQRGRLALSQGQIQGGDTPHSVRTSKSLVIRQHDSSPTVSEDSVHNGSKSDDSTSDGESSPNEYVQDSLDYGEYEDPELDFDQYELTGVTPGPQDNATTEPKDQSYTDTVLEISDEAILTHLFAQPLQVDAVAA</sequence>
<dbReference type="AlphaFoldDB" id="A0AAP0PHV2"/>
<evidence type="ECO:0000256" key="1">
    <source>
        <dbReference type="SAM" id="MobiDB-lite"/>
    </source>
</evidence>
<gene>
    <name evidence="2" type="ORF">Syun_011055</name>
</gene>
<keyword evidence="3" id="KW-1185">Reference proteome</keyword>
<feature type="region of interest" description="Disordered" evidence="1">
    <location>
        <begin position="440"/>
        <end position="475"/>
    </location>
</feature>
<feature type="compositionally biased region" description="Polar residues" evidence="1">
    <location>
        <begin position="466"/>
        <end position="475"/>
    </location>
</feature>
<feature type="region of interest" description="Disordered" evidence="1">
    <location>
        <begin position="494"/>
        <end position="515"/>
    </location>
</feature>
<comment type="caution">
    <text evidence="2">The sequence shown here is derived from an EMBL/GenBank/DDBJ whole genome shotgun (WGS) entry which is preliminary data.</text>
</comment>
<protein>
    <submittedName>
        <fullName evidence="2">Uncharacterized protein</fullName>
    </submittedName>
</protein>
<organism evidence="2 3">
    <name type="scientific">Stephania yunnanensis</name>
    <dbReference type="NCBI Taxonomy" id="152371"/>
    <lineage>
        <taxon>Eukaryota</taxon>
        <taxon>Viridiplantae</taxon>
        <taxon>Streptophyta</taxon>
        <taxon>Embryophyta</taxon>
        <taxon>Tracheophyta</taxon>
        <taxon>Spermatophyta</taxon>
        <taxon>Magnoliopsida</taxon>
        <taxon>Ranunculales</taxon>
        <taxon>Menispermaceae</taxon>
        <taxon>Menispermoideae</taxon>
        <taxon>Cissampelideae</taxon>
        <taxon>Stephania</taxon>
    </lineage>
</organism>
<dbReference type="Proteomes" id="UP001420932">
    <property type="component" value="Unassembled WGS sequence"/>
</dbReference>